<proteinExistence type="predicted"/>
<gene>
    <name evidence="2" type="ORF">PFISCL1PPCAC_24542</name>
</gene>
<accession>A0AAV5WNN3</accession>
<comment type="caution">
    <text evidence="2">The sequence shown here is derived from an EMBL/GenBank/DDBJ whole genome shotgun (WGS) entry which is preliminary data.</text>
</comment>
<evidence type="ECO:0000313" key="3">
    <source>
        <dbReference type="Proteomes" id="UP001432322"/>
    </source>
</evidence>
<protein>
    <recommendedName>
        <fullName evidence="4">G protein-coupled receptor</fullName>
    </recommendedName>
</protein>
<dbReference type="Proteomes" id="UP001432322">
    <property type="component" value="Unassembled WGS sequence"/>
</dbReference>
<dbReference type="AlphaFoldDB" id="A0AAV5WNN3"/>
<keyword evidence="1" id="KW-0472">Membrane</keyword>
<evidence type="ECO:0000256" key="1">
    <source>
        <dbReference type="SAM" id="Phobius"/>
    </source>
</evidence>
<sequence>SNTLEVVIHYHQILLQIYFLSPPLIILGRMNNFIPTQYLTLRAWTNWISYALNIFFISMHAVLICLRVWAYYSLTRYVSFIFEVRVHGEELSDVIKNILFVSLIGLIYLIGVCTGRFLTFMIRGITEAESCRRCREAEERWRARRELAAVELLRH</sequence>
<reference evidence="2" key="1">
    <citation type="submission" date="2023-10" db="EMBL/GenBank/DDBJ databases">
        <title>Genome assembly of Pristionchus species.</title>
        <authorList>
            <person name="Yoshida K."/>
            <person name="Sommer R.J."/>
        </authorList>
    </citation>
    <scope>NUCLEOTIDE SEQUENCE</scope>
    <source>
        <strain evidence="2">RS5133</strain>
    </source>
</reference>
<evidence type="ECO:0008006" key="4">
    <source>
        <dbReference type="Google" id="ProtNLM"/>
    </source>
</evidence>
<keyword evidence="3" id="KW-1185">Reference proteome</keyword>
<feature type="transmembrane region" description="Helical" evidence="1">
    <location>
        <begin position="47"/>
        <end position="74"/>
    </location>
</feature>
<feature type="transmembrane region" description="Helical" evidence="1">
    <location>
        <begin position="6"/>
        <end position="27"/>
    </location>
</feature>
<dbReference type="EMBL" id="BTSY01000006">
    <property type="protein sequence ID" value="GMT33245.1"/>
    <property type="molecule type" value="Genomic_DNA"/>
</dbReference>
<keyword evidence="1" id="KW-1133">Transmembrane helix</keyword>
<feature type="non-terminal residue" evidence="2">
    <location>
        <position position="1"/>
    </location>
</feature>
<organism evidence="2 3">
    <name type="scientific">Pristionchus fissidentatus</name>
    <dbReference type="NCBI Taxonomy" id="1538716"/>
    <lineage>
        <taxon>Eukaryota</taxon>
        <taxon>Metazoa</taxon>
        <taxon>Ecdysozoa</taxon>
        <taxon>Nematoda</taxon>
        <taxon>Chromadorea</taxon>
        <taxon>Rhabditida</taxon>
        <taxon>Rhabditina</taxon>
        <taxon>Diplogasteromorpha</taxon>
        <taxon>Diplogasteroidea</taxon>
        <taxon>Neodiplogasteridae</taxon>
        <taxon>Pristionchus</taxon>
    </lineage>
</organism>
<keyword evidence="1" id="KW-0812">Transmembrane</keyword>
<name>A0AAV5WNN3_9BILA</name>
<feature type="transmembrane region" description="Helical" evidence="1">
    <location>
        <begin position="94"/>
        <end position="113"/>
    </location>
</feature>
<evidence type="ECO:0000313" key="2">
    <source>
        <dbReference type="EMBL" id="GMT33245.1"/>
    </source>
</evidence>